<evidence type="ECO:0000313" key="1">
    <source>
        <dbReference type="EMBL" id="KYP41873.1"/>
    </source>
</evidence>
<dbReference type="PANTHER" id="PTHR11439">
    <property type="entry name" value="GAG-POL-RELATED RETROTRANSPOSON"/>
    <property type="match status" value="1"/>
</dbReference>
<dbReference type="Proteomes" id="UP000075243">
    <property type="component" value="Unassembled WGS sequence"/>
</dbReference>
<name>A0A151RHB8_CAJCA</name>
<keyword evidence="2" id="KW-1185">Reference proteome</keyword>
<dbReference type="AlphaFoldDB" id="A0A151RHB8"/>
<evidence type="ECO:0000313" key="2">
    <source>
        <dbReference type="Proteomes" id="UP000075243"/>
    </source>
</evidence>
<dbReference type="EMBL" id="KQ483748">
    <property type="protein sequence ID" value="KYP41873.1"/>
    <property type="molecule type" value="Genomic_DNA"/>
</dbReference>
<reference evidence="1" key="1">
    <citation type="journal article" date="2012" name="Nat. Biotechnol.">
        <title>Draft genome sequence of pigeonpea (Cajanus cajan), an orphan legume crop of resource-poor farmers.</title>
        <authorList>
            <person name="Varshney R.K."/>
            <person name="Chen W."/>
            <person name="Li Y."/>
            <person name="Bharti A.K."/>
            <person name="Saxena R.K."/>
            <person name="Schlueter J.A."/>
            <person name="Donoghue M.T."/>
            <person name="Azam S."/>
            <person name="Fan G."/>
            <person name="Whaley A.M."/>
            <person name="Farmer A.D."/>
            <person name="Sheridan J."/>
            <person name="Iwata A."/>
            <person name="Tuteja R."/>
            <person name="Penmetsa R.V."/>
            <person name="Wu W."/>
            <person name="Upadhyaya H.D."/>
            <person name="Yang S.P."/>
            <person name="Shah T."/>
            <person name="Saxena K.B."/>
            <person name="Michael T."/>
            <person name="McCombie W.R."/>
            <person name="Yang B."/>
            <person name="Zhang G."/>
            <person name="Yang H."/>
            <person name="Wang J."/>
            <person name="Spillane C."/>
            <person name="Cook D.R."/>
            <person name="May G.D."/>
            <person name="Xu X."/>
            <person name="Jackson S.A."/>
        </authorList>
    </citation>
    <scope>NUCLEOTIDE SEQUENCE [LARGE SCALE GENOMIC DNA]</scope>
</reference>
<organism evidence="1 2">
    <name type="scientific">Cajanus cajan</name>
    <name type="common">Pigeon pea</name>
    <name type="synonym">Cajanus indicus</name>
    <dbReference type="NCBI Taxonomy" id="3821"/>
    <lineage>
        <taxon>Eukaryota</taxon>
        <taxon>Viridiplantae</taxon>
        <taxon>Streptophyta</taxon>
        <taxon>Embryophyta</taxon>
        <taxon>Tracheophyta</taxon>
        <taxon>Spermatophyta</taxon>
        <taxon>Magnoliopsida</taxon>
        <taxon>eudicotyledons</taxon>
        <taxon>Gunneridae</taxon>
        <taxon>Pentapetalae</taxon>
        <taxon>rosids</taxon>
        <taxon>fabids</taxon>
        <taxon>Fabales</taxon>
        <taxon>Fabaceae</taxon>
        <taxon>Papilionoideae</taxon>
        <taxon>50 kb inversion clade</taxon>
        <taxon>NPAAA clade</taxon>
        <taxon>indigoferoid/millettioid clade</taxon>
        <taxon>Phaseoleae</taxon>
        <taxon>Cajanus</taxon>
    </lineage>
</organism>
<gene>
    <name evidence="1" type="ORF">KK1_036751</name>
</gene>
<dbReference type="CDD" id="cd09272">
    <property type="entry name" value="RNase_HI_RT_Ty1"/>
    <property type="match status" value="1"/>
</dbReference>
<sequence length="168" mass="19280">MYIKNALYFLMDKSHPLCTPMVVRSLDVNKDPFRLQEKDEEILGPKVPYFSAIEALMYLVMFKCFQIRTNNGYANANYLSDPYNGKSQARYLFTSGGTAISWRSVKQIILAISSNHAEILALHKASRECVWLRSMIQHIRETCDLSSEKMTLIVIYEDNVACIAQLKD</sequence>
<dbReference type="Gramene" id="C.cajan_33825.t">
    <property type="protein sequence ID" value="C.cajan_33825.t"/>
    <property type="gene ID" value="C.cajan_33825"/>
</dbReference>
<dbReference type="PANTHER" id="PTHR11439:SF467">
    <property type="entry name" value="INTEGRASE CATALYTIC DOMAIN-CONTAINING PROTEIN"/>
    <property type="match status" value="1"/>
</dbReference>
<protein>
    <submittedName>
        <fullName evidence="1">Retrovirus-related Pol polyprotein from transposon TNT 1-94</fullName>
    </submittedName>
</protein>
<proteinExistence type="predicted"/>
<accession>A0A151RHB8</accession>